<dbReference type="RefSeq" id="WP_166916274.1">
    <property type="nucleotide sequence ID" value="NZ_CP050253.1"/>
</dbReference>
<dbReference type="KEGG" id="orb:IPMB12_06990"/>
<feature type="transmembrane region" description="Helical" evidence="1">
    <location>
        <begin position="385"/>
        <end position="405"/>
    </location>
</feature>
<feature type="transmembrane region" description="Helical" evidence="1">
    <location>
        <begin position="23"/>
        <end position="43"/>
    </location>
</feature>
<evidence type="ECO:0000313" key="4">
    <source>
        <dbReference type="Proteomes" id="UP000501168"/>
    </source>
</evidence>
<feature type="transmembrane region" description="Helical" evidence="1">
    <location>
        <begin position="356"/>
        <end position="378"/>
    </location>
</feature>
<gene>
    <name evidence="3" type="ORF">IPMB12_06990</name>
</gene>
<feature type="transmembrane region" description="Helical" evidence="1">
    <location>
        <begin position="440"/>
        <end position="464"/>
    </location>
</feature>
<organism evidence="3 4">
    <name type="scientific">Zophobihabitans entericus</name>
    <dbReference type="NCBI Taxonomy" id="1635327"/>
    <lineage>
        <taxon>Bacteria</taxon>
        <taxon>Pseudomonadati</taxon>
        <taxon>Pseudomonadota</taxon>
        <taxon>Gammaproteobacteria</taxon>
        <taxon>Orbales</taxon>
        <taxon>Orbaceae</taxon>
        <taxon>Zophobihabitans</taxon>
    </lineage>
</organism>
<evidence type="ECO:0000313" key="3">
    <source>
        <dbReference type="EMBL" id="QIQ21449.1"/>
    </source>
</evidence>
<keyword evidence="4" id="KW-1185">Reference proteome</keyword>
<dbReference type="InParanoid" id="A0A6G9ICA4"/>
<name>A0A6G9ICA4_9GAMM</name>
<keyword evidence="1" id="KW-1133">Transmembrane helix</keyword>
<dbReference type="AlphaFoldDB" id="A0A6G9ICA4"/>
<feature type="transmembrane region" description="Helical" evidence="1">
    <location>
        <begin position="69"/>
        <end position="86"/>
    </location>
</feature>
<sequence>MTLYTTDYLEFYLTLVGWIINNGIWNVLISSGVFAIPFIAMIVQEWLKARGEGSDEGNKGALSAARIENRVWMAVLVIFFAGVPSIDVDLNTIKYDDNRSKQCQVKVPTPENTGWGQSFTMLNGQSAKVPVWWFFVHSVSRAITGSAVASIPCGLDLRQMRMDLDAMNINDPMLQQEVMDFTRDCYGPARAKLFMTRPALDESGIYDVSWVGSTLLVNGYYDGFRSSTPREFWSYNETRDAGLPNVNGGGYPTCRQWWSDTPNGLRERLLDKVDPSMMQMFTAWANSIPQGDVYDQILRVLISPSKQVVNRGEVYTDYGGQIDMTIWNSAGRAGSMVGSAVGSVFFFPMMDVVRQALPIALSFLKMALTICIPLIIVIGTYELKTVITISCVQFALFFLDFWFQLARWLDSTILEALYGWNSPHSNPNIWIGLNNGFADIIMMLVSSMMFLVLPAFWITTLAYAGVRAGAIAQQVAQGTDGAKNATNTGINKITK</sequence>
<accession>A0A6G9ICA4</accession>
<keyword evidence="1" id="KW-0472">Membrane</keyword>
<feature type="transmembrane region" description="Helical" evidence="1">
    <location>
        <begin position="333"/>
        <end position="350"/>
    </location>
</feature>
<reference evidence="3 4" key="1">
    <citation type="submission" date="2020-03" db="EMBL/GenBank/DDBJ databases">
        <title>Complete genome sequence of Orbus sp. IPMB12 (BCRC 80908).</title>
        <authorList>
            <person name="Lo W.-S."/>
            <person name="Chang T.-H."/>
            <person name="Kuo C.-H."/>
        </authorList>
    </citation>
    <scope>NUCLEOTIDE SEQUENCE [LARGE SCALE GENOMIC DNA]</scope>
    <source>
        <strain evidence="3 4">IPMB12</strain>
    </source>
</reference>
<dbReference type="Proteomes" id="UP000501168">
    <property type="component" value="Chromosome"/>
</dbReference>
<dbReference type="Pfam" id="PF07916">
    <property type="entry name" value="TraG_N"/>
    <property type="match status" value="1"/>
</dbReference>
<keyword evidence="1" id="KW-0812">Transmembrane</keyword>
<dbReference type="EMBL" id="CP050253">
    <property type="protein sequence ID" value="QIQ21449.1"/>
    <property type="molecule type" value="Genomic_DNA"/>
</dbReference>
<evidence type="ECO:0000259" key="2">
    <source>
        <dbReference type="Pfam" id="PF07916"/>
    </source>
</evidence>
<protein>
    <submittedName>
        <fullName evidence="3">Conjugal transfer protein TraG</fullName>
    </submittedName>
</protein>
<evidence type="ECO:0000256" key="1">
    <source>
        <dbReference type="SAM" id="Phobius"/>
    </source>
</evidence>
<feature type="domain" description="TraG N-terminal Proteobacteria" evidence="2">
    <location>
        <begin position="10"/>
        <end position="482"/>
    </location>
</feature>
<dbReference type="InterPro" id="IPR012931">
    <property type="entry name" value="TraG_N_Proteobacteria"/>
</dbReference>
<proteinExistence type="predicted"/>